<evidence type="ECO:0000313" key="2">
    <source>
        <dbReference type="Proteomes" id="UP001321486"/>
    </source>
</evidence>
<keyword evidence="1" id="KW-0614">Plasmid</keyword>
<geneLocation type="plasmid" evidence="1 2">
    <name>pNBRC108728a</name>
</geneLocation>
<name>A0ABM8GWD6_9MICO</name>
<proteinExistence type="predicted"/>
<organism evidence="1 2">
    <name type="scientific">Frondihabitans sucicola</name>
    <dbReference type="NCBI Taxonomy" id="1268041"/>
    <lineage>
        <taxon>Bacteria</taxon>
        <taxon>Bacillati</taxon>
        <taxon>Actinomycetota</taxon>
        <taxon>Actinomycetes</taxon>
        <taxon>Micrococcales</taxon>
        <taxon>Microbacteriaceae</taxon>
        <taxon>Frondihabitans</taxon>
    </lineage>
</organism>
<evidence type="ECO:0000313" key="1">
    <source>
        <dbReference type="EMBL" id="BDZ52804.1"/>
    </source>
</evidence>
<dbReference type="EMBL" id="AP027733">
    <property type="protein sequence ID" value="BDZ52804.1"/>
    <property type="molecule type" value="Genomic_DNA"/>
</dbReference>
<reference evidence="2" key="1">
    <citation type="journal article" date="2019" name="Int. J. Syst. Evol. Microbiol.">
        <title>The Global Catalogue of Microorganisms (GCM) 10K type strain sequencing project: providing services to taxonomists for standard genome sequencing and annotation.</title>
        <authorList>
            <consortium name="The Broad Institute Genomics Platform"/>
            <consortium name="The Broad Institute Genome Sequencing Center for Infectious Disease"/>
            <person name="Wu L."/>
            <person name="Ma J."/>
        </authorList>
    </citation>
    <scope>NUCLEOTIDE SEQUENCE [LARGE SCALE GENOMIC DNA]</scope>
    <source>
        <strain evidence="2">NBRC 108728</strain>
    </source>
</reference>
<gene>
    <name evidence="1" type="ORF">GCM10025867_50450</name>
</gene>
<dbReference type="RefSeq" id="WP_286347088.1">
    <property type="nucleotide sequence ID" value="NZ_AP027733.1"/>
</dbReference>
<protein>
    <submittedName>
        <fullName evidence="1">Uncharacterized protein</fullName>
    </submittedName>
</protein>
<sequence>MSALSDAVIVGRERGYRVSLTLAPCSAGNAIVTRIELAPSALVPRGVAALLDSSGNATYEVSMPASDWEPIDSLEAAGVDAQALMAHVRTFGSIYRAAAAAQEA</sequence>
<keyword evidence="2" id="KW-1185">Reference proteome</keyword>
<dbReference type="Proteomes" id="UP001321486">
    <property type="component" value="Plasmid pNBRC108728a"/>
</dbReference>
<accession>A0ABM8GWD6</accession>